<dbReference type="STRING" id="265726.KY46_03145"/>
<feature type="domain" description="MOFRL" evidence="5">
    <location>
        <begin position="308"/>
        <end position="413"/>
    </location>
</feature>
<evidence type="ECO:0000259" key="6">
    <source>
        <dbReference type="Pfam" id="PF13660"/>
    </source>
</evidence>
<keyword evidence="2" id="KW-0547">Nucleotide-binding</keyword>
<dbReference type="AlphaFoldDB" id="A0A0F5VG79"/>
<gene>
    <name evidence="7" type="ORF">KY46_03145</name>
</gene>
<comment type="caution">
    <text evidence="7">The sequence shown here is derived from an EMBL/GenBank/DDBJ whole genome shotgun (WGS) entry which is preliminary data.</text>
</comment>
<dbReference type="FunFam" id="3.40.1480.10:FF:000002">
    <property type="entry name" value="Glycerate kinase"/>
    <property type="match status" value="1"/>
</dbReference>
<accession>A0A0F5VG79</accession>
<keyword evidence="7" id="KW-0670">Pyruvate</keyword>
<dbReference type="PANTHER" id="PTHR12227:SF0">
    <property type="entry name" value="GLYCERATE KINASE"/>
    <property type="match status" value="1"/>
</dbReference>
<dbReference type="EMBL" id="JWYV01000002">
    <property type="protein sequence ID" value="KKD00827.1"/>
    <property type="molecule type" value="Genomic_DNA"/>
</dbReference>
<dbReference type="Pfam" id="PF05161">
    <property type="entry name" value="MOFRL"/>
    <property type="match status" value="1"/>
</dbReference>
<dbReference type="FunFam" id="3.40.50.10180:FF:000001">
    <property type="entry name" value="Glycerate kinase"/>
    <property type="match status" value="1"/>
</dbReference>
<dbReference type="InterPro" id="IPR037035">
    <property type="entry name" value="GK-like_C_sf"/>
</dbReference>
<name>A0A0F5VG79_9GAMM</name>
<dbReference type="OrthoDB" id="9766552at2"/>
<feature type="domain" description="MOFRL-associated" evidence="6">
    <location>
        <begin position="9"/>
        <end position="228"/>
    </location>
</feature>
<keyword evidence="8" id="KW-1185">Reference proteome</keyword>
<evidence type="ECO:0000256" key="3">
    <source>
        <dbReference type="ARBA" id="ARBA00022777"/>
    </source>
</evidence>
<dbReference type="Pfam" id="PF13660">
    <property type="entry name" value="DUF4147"/>
    <property type="match status" value="1"/>
</dbReference>
<keyword evidence="1" id="KW-0808">Transferase</keyword>
<evidence type="ECO:0000256" key="4">
    <source>
        <dbReference type="ARBA" id="ARBA00022840"/>
    </source>
</evidence>
<dbReference type="InterPro" id="IPR025286">
    <property type="entry name" value="MOFRL_assoc_dom"/>
</dbReference>
<evidence type="ECO:0000313" key="8">
    <source>
        <dbReference type="Proteomes" id="UP000033633"/>
    </source>
</evidence>
<proteinExistence type="predicted"/>
<dbReference type="SUPFAM" id="SSF82544">
    <property type="entry name" value="GckA/TtuD-like"/>
    <property type="match status" value="1"/>
</dbReference>
<evidence type="ECO:0000256" key="2">
    <source>
        <dbReference type="ARBA" id="ARBA00022741"/>
    </source>
</evidence>
<evidence type="ECO:0000259" key="5">
    <source>
        <dbReference type="Pfam" id="PF05161"/>
    </source>
</evidence>
<dbReference type="Proteomes" id="UP000033633">
    <property type="component" value="Unassembled WGS sequence"/>
</dbReference>
<dbReference type="Gene3D" id="3.40.1480.10">
    <property type="entry name" value="MOFRL domain"/>
    <property type="match status" value="1"/>
</dbReference>
<dbReference type="PATRIC" id="fig|265726.11.peg.1972"/>
<protein>
    <submittedName>
        <fullName evidence="7">Hydroxypyruvate reductase</fullName>
    </submittedName>
</protein>
<keyword evidence="4" id="KW-0067">ATP-binding</keyword>
<dbReference type="PANTHER" id="PTHR12227">
    <property type="entry name" value="GLYCERATE KINASE"/>
    <property type="match status" value="1"/>
</dbReference>
<evidence type="ECO:0000256" key="1">
    <source>
        <dbReference type="ARBA" id="ARBA00022679"/>
    </source>
</evidence>
<sequence>MQMETHAFLTALFNRAVKQALPGETLKHYLPEDRTGKAVVIGAGKAAASMARALESVWEGELEGLVVTRYGHTAECQKIEVIEAAHPVPDDAGREVAERILNLVEGLNETDLVICLLSGGGSALLSLPAPGITFSQKQQINKALLKSGAAIDEMNCVRKHLSAIKGGRLAKAVAPAQLITLAISDVPGDEATVIASGPTVADPTTSKDALDILSRYQVSVPDSVTEWLHSPESETVKPGDACLERARFELIASPQLSLEAAAEEASQWGIPAHILSDCIEGESRDVAKVHAALAKQIADREQPFTTPCVLLSGGETTVTVRGEGRGGRNSEFLLSLYHELQGHPQIFALAADTDGIDGVEDNAGAVLNPQSYHQGQALELNSQDYLDNNDGYTFFKQLDSLLTTGPTLTNVNDFRAILILPKEESGH</sequence>
<dbReference type="InterPro" id="IPR039760">
    <property type="entry name" value="MOFRL_protein"/>
</dbReference>
<dbReference type="InterPro" id="IPR007835">
    <property type="entry name" value="MOFRL"/>
</dbReference>
<dbReference type="RefSeq" id="WP_046219193.1">
    <property type="nucleotide sequence ID" value="NZ_JWYV01000002.1"/>
</dbReference>
<dbReference type="GO" id="GO:0005737">
    <property type="term" value="C:cytoplasm"/>
    <property type="evidence" value="ECO:0007669"/>
    <property type="project" value="TreeGrafter"/>
</dbReference>
<dbReference type="Gene3D" id="3.40.50.10180">
    <property type="entry name" value="Glycerate kinase, MOFRL-like N-terminal domain"/>
    <property type="match status" value="1"/>
</dbReference>
<evidence type="ECO:0000313" key="7">
    <source>
        <dbReference type="EMBL" id="KKD00827.1"/>
    </source>
</evidence>
<dbReference type="InterPro" id="IPR038614">
    <property type="entry name" value="GK_N_sf"/>
</dbReference>
<keyword evidence="3" id="KW-0418">Kinase</keyword>
<reference evidence="7 8" key="1">
    <citation type="submission" date="2014-12" db="EMBL/GenBank/DDBJ databases">
        <title>Mercury Reductase activity and rhizosphere competence traits in the genome of root associated Photobacterium halotolerans MELD1.</title>
        <authorList>
            <person name="Mathew D.C."/>
            <person name="Huang C.-C."/>
        </authorList>
    </citation>
    <scope>NUCLEOTIDE SEQUENCE [LARGE SCALE GENOMIC DNA]</scope>
    <source>
        <strain evidence="7 8">MELD1</strain>
    </source>
</reference>
<organism evidence="7 8">
    <name type="scientific">Photobacterium halotolerans</name>
    <dbReference type="NCBI Taxonomy" id="265726"/>
    <lineage>
        <taxon>Bacteria</taxon>
        <taxon>Pseudomonadati</taxon>
        <taxon>Pseudomonadota</taxon>
        <taxon>Gammaproteobacteria</taxon>
        <taxon>Vibrionales</taxon>
        <taxon>Vibrionaceae</taxon>
        <taxon>Photobacterium</taxon>
    </lineage>
</organism>
<dbReference type="GO" id="GO:0005524">
    <property type="term" value="F:ATP binding"/>
    <property type="evidence" value="ECO:0007669"/>
    <property type="project" value="UniProtKB-KW"/>
</dbReference>
<dbReference type="GO" id="GO:0008887">
    <property type="term" value="F:glycerate kinase activity"/>
    <property type="evidence" value="ECO:0007669"/>
    <property type="project" value="InterPro"/>
</dbReference>